<dbReference type="PIRSF" id="PIRSF000628">
    <property type="entry name" value="FGFR"/>
    <property type="match status" value="1"/>
</dbReference>
<evidence type="ECO:0000256" key="22">
    <source>
        <dbReference type="ARBA" id="ARBA00023319"/>
    </source>
</evidence>
<dbReference type="SUPFAM" id="SSF48726">
    <property type="entry name" value="Immunoglobulin"/>
    <property type="match status" value="3"/>
</dbReference>
<evidence type="ECO:0000256" key="2">
    <source>
        <dbReference type="ARBA" id="ARBA00004240"/>
    </source>
</evidence>
<dbReference type="InterPro" id="IPR000719">
    <property type="entry name" value="Prot_kinase_dom"/>
</dbReference>
<evidence type="ECO:0000256" key="23">
    <source>
        <dbReference type="ARBA" id="ARBA00051243"/>
    </source>
</evidence>
<keyword evidence="6 24" id="KW-0808">Transferase</keyword>
<evidence type="ECO:0000256" key="9">
    <source>
        <dbReference type="ARBA" id="ARBA00022737"/>
    </source>
</evidence>
<gene>
    <name evidence="29" type="primary">FGFR4</name>
</gene>
<evidence type="ECO:0000256" key="15">
    <source>
        <dbReference type="ARBA" id="ARBA00022843"/>
    </source>
</evidence>
<evidence type="ECO:0000256" key="18">
    <source>
        <dbReference type="ARBA" id="ARBA00023137"/>
    </source>
</evidence>
<keyword evidence="5" id="KW-0597">Phosphoprotein</keyword>
<dbReference type="Pfam" id="PF07714">
    <property type="entry name" value="PK_Tyr_Ser-Thr"/>
    <property type="match status" value="1"/>
</dbReference>
<dbReference type="Gene3D" id="2.60.40.10">
    <property type="entry name" value="Immunoglobulins"/>
    <property type="match status" value="3"/>
</dbReference>
<keyword evidence="20 24" id="KW-0675">Receptor</keyword>
<evidence type="ECO:0000256" key="7">
    <source>
        <dbReference type="ARBA" id="ARBA00022692"/>
    </source>
</evidence>
<evidence type="ECO:0000259" key="27">
    <source>
        <dbReference type="PROSITE" id="PS50011"/>
    </source>
</evidence>
<evidence type="ECO:0000256" key="25">
    <source>
        <dbReference type="PROSITE-ProRule" id="PRU10141"/>
    </source>
</evidence>
<evidence type="ECO:0000256" key="8">
    <source>
        <dbReference type="ARBA" id="ARBA00022729"/>
    </source>
</evidence>
<keyword evidence="9" id="KW-0677">Repeat</keyword>
<keyword evidence="17 24" id="KW-0472">Membrane</keyword>
<keyword evidence="10 24" id="KW-0547">Nucleotide-binding</keyword>
<dbReference type="InterPro" id="IPR013098">
    <property type="entry name" value="Ig_I-set"/>
</dbReference>
<keyword evidence="18 24" id="KW-0829">Tyrosine-protein kinase</keyword>
<dbReference type="PROSITE" id="PS00107">
    <property type="entry name" value="PROTEIN_KINASE_ATP"/>
    <property type="match status" value="1"/>
</dbReference>
<dbReference type="InterPro" id="IPR036179">
    <property type="entry name" value="Ig-like_dom_sf"/>
</dbReference>
<evidence type="ECO:0000256" key="12">
    <source>
        <dbReference type="ARBA" id="ARBA00022777"/>
    </source>
</evidence>
<dbReference type="InterPro" id="IPR003598">
    <property type="entry name" value="Ig_sub2"/>
</dbReference>
<evidence type="ECO:0000256" key="10">
    <source>
        <dbReference type="ARBA" id="ARBA00022741"/>
    </source>
</evidence>
<keyword evidence="13" id="KW-0256">Endoplasmic reticulum</keyword>
<evidence type="ECO:0000256" key="6">
    <source>
        <dbReference type="ARBA" id="ARBA00022679"/>
    </source>
</evidence>
<comment type="catalytic activity">
    <reaction evidence="23 24">
        <text>L-tyrosyl-[protein] + ATP = O-phospho-L-tyrosyl-[protein] + ADP + H(+)</text>
        <dbReference type="Rhea" id="RHEA:10596"/>
        <dbReference type="Rhea" id="RHEA-COMP:10136"/>
        <dbReference type="Rhea" id="RHEA-COMP:20101"/>
        <dbReference type="ChEBI" id="CHEBI:15378"/>
        <dbReference type="ChEBI" id="CHEBI:30616"/>
        <dbReference type="ChEBI" id="CHEBI:46858"/>
        <dbReference type="ChEBI" id="CHEBI:61978"/>
        <dbReference type="ChEBI" id="CHEBI:456216"/>
        <dbReference type="EC" id="2.7.10.1"/>
    </reaction>
</comment>
<evidence type="ECO:0000256" key="20">
    <source>
        <dbReference type="ARBA" id="ARBA00023170"/>
    </source>
</evidence>
<dbReference type="Pfam" id="PF13927">
    <property type="entry name" value="Ig_3"/>
    <property type="match status" value="1"/>
</dbReference>
<evidence type="ECO:0000256" key="16">
    <source>
        <dbReference type="ARBA" id="ARBA00022989"/>
    </source>
</evidence>
<keyword evidence="12 24" id="KW-0418">Kinase</keyword>
<keyword evidence="21" id="KW-0325">Glycoprotein</keyword>
<name>A0ABI7Z267_FELCA</name>
<reference evidence="29" key="2">
    <citation type="submission" date="2025-08" db="UniProtKB">
        <authorList>
            <consortium name="Ensembl"/>
        </authorList>
    </citation>
    <scope>IDENTIFICATION</scope>
    <source>
        <strain evidence="29">breed Abyssinian</strain>
    </source>
</reference>
<feature type="domain" description="Ig-like" evidence="28">
    <location>
        <begin position="152"/>
        <end position="240"/>
    </location>
</feature>
<dbReference type="InterPro" id="IPR003599">
    <property type="entry name" value="Ig_sub"/>
</dbReference>
<dbReference type="InterPro" id="IPR017441">
    <property type="entry name" value="Protein_kinase_ATP_BS"/>
</dbReference>
<reference evidence="29" key="3">
    <citation type="submission" date="2025-09" db="UniProtKB">
        <authorList>
            <consortium name="Ensembl"/>
        </authorList>
    </citation>
    <scope>IDENTIFICATION</scope>
    <source>
        <strain evidence="29">breed Abyssinian</strain>
    </source>
</reference>
<feature type="signal peptide" evidence="26">
    <location>
        <begin position="1"/>
        <end position="19"/>
    </location>
</feature>
<proteinExistence type="inferred from homology"/>
<feature type="binding site" evidence="25">
    <location>
        <position position="503"/>
    </location>
    <ligand>
        <name>ATP</name>
        <dbReference type="ChEBI" id="CHEBI:30616"/>
    </ligand>
</feature>
<dbReference type="GeneTree" id="ENSGT00940000161469"/>
<dbReference type="PANTHER" id="PTHR24416:SF343">
    <property type="entry name" value="FIBROBLAST GROWTH FACTOR RECEPTOR 4"/>
    <property type="match status" value="1"/>
</dbReference>
<accession>A0ABI7Z267</accession>
<comment type="similarity">
    <text evidence="24">Belongs to the protein kinase superfamily. Tyr protein kinase family. Fibroblast growth factor receptor subfamily.</text>
</comment>
<evidence type="ECO:0000256" key="24">
    <source>
        <dbReference type="PIRNR" id="PIRNR000628"/>
    </source>
</evidence>
<evidence type="ECO:0000256" key="26">
    <source>
        <dbReference type="SAM" id="SignalP"/>
    </source>
</evidence>
<dbReference type="Proteomes" id="UP000823872">
    <property type="component" value="Chromosome A1"/>
</dbReference>
<dbReference type="InterPro" id="IPR007110">
    <property type="entry name" value="Ig-like_dom"/>
</dbReference>
<evidence type="ECO:0000256" key="17">
    <source>
        <dbReference type="ARBA" id="ARBA00023136"/>
    </source>
</evidence>
<evidence type="ECO:0000256" key="4">
    <source>
        <dbReference type="ARBA" id="ARBA00022475"/>
    </source>
</evidence>
<dbReference type="Pfam" id="PF00069">
    <property type="entry name" value="Pkinase"/>
    <property type="match status" value="1"/>
</dbReference>
<evidence type="ECO:0000256" key="21">
    <source>
        <dbReference type="ARBA" id="ARBA00023180"/>
    </source>
</evidence>
<reference evidence="29 30" key="1">
    <citation type="submission" date="2021-02" db="EMBL/GenBank/DDBJ databases">
        <title>Safari Cat Assemblies.</title>
        <authorList>
            <person name="Bredemeyer K.R."/>
            <person name="Murphy W.J."/>
        </authorList>
    </citation>
    <scope>NUCLEOTIDE SEQUENCE [LARGE SCALE GENOMIC DNA]</scope>
</reference>
<dbReference type="SMART" id="SM00409">
    <property type="entry name" value="IG"/>
    <property type="match status" value="3"/>
</dbReference>
<sequence length="760" mass="83321">MQLLLALLGVLLEVPGAPALSLETSEEMELEPCLAPSPEQQEQELTVALGQPVRLCCGRAERGGHWYKEGSRLAPAGRVRGWRGRLEIASFLPEDAGCYLCLARGSMLVLHNVTLVVDDSLTSSNGNKDPKAHGNPSNGHIYPQQAPYWTHPQRMEKKLHAVPAGNTVKFRCPAAGNPMPTIRWLKDGKDFHGEHRIGGIRLRHQHWSLVMESVVPSDRGTYTCLVENSMGSIRYSYLLDVLERSPHRPILQAGLPANTTAVVGSDVELLCKVYSDAQPHIQWLKHIVINGSSFGADGFPYVQVLKTADINSSEVEVLYLRNVSAEDAGEYTCLAGNSIGLSYQSAWLTVLPEEDLTWTAPAPEARYTDIILYVSGSLALVVLLLLAGLYRGQILISRHPRRPATVQKLSRFPLARQFSLESGSSAKSSSSLVRGVRLSSSGPPLLAGLVSLDLPLDPLWEFPRDRLVLGKPLGEGCFGQVVRAEAFGMDPARPDQASTVAVKMLKDNASDKDLADLVSEMEVMKLIGRHKNIINLLGVCTQEGPLYVIVECAAKGNLREFLRARRPPGPDLSPDGPRSSEGPLSFPALVSCAYQVARGMQYLESRKGRLPVKWMAPEALFDRVYTHQSDVWSFGILLWEIFTLGGSPYPGIPVEELFSLLREGHRMDRPPNCPPELYGLMRECWHAAPSQRPTFKQLVEALDKVLLAVSEEYLDLRLTFGPYSPAGGDASSTCSSNDSVFCHDPLPLGPSSFSFPGVQT</sequence>
<dbReference type="PROSITE" id="PS50835">
    <property type="entry name" value="IG_LIKE"/>
    <property type="match status" value="2"/>
</dbReference>
<evidence type="ECO:0000313" key="30">
    <source>
        <dbReference type="Proteomes" id="UP000823872"/>
    </source>
</evidence>
<keyword evidence="30" id="KW-1185">Reference proteome</keyword>
<keyword evidence="16" id="KW-1133">Transmembrane helix</keyword>
<dbReference type="Ensembl" id="ENSFCTT00005056021.1">
    <property type="protein sequence ID" value="ENSFCTP00005041279.1"/>
    <property type="gene ID" value="ENSFCTG00005019273.1"/>
</dbReference>
<protein>
    <recommendedName>
        <fullName evidence="24">Fibroblast growth factor receptor</fullName>
        <ecNumber evidence="24">2.7.10.1</ecNumber>
    </recommendedName>
</protein>
<feature type="chain" id="PRO_5045349623" description="Fibroblast growth factor receptor" evidence="26">
    <location>
        <begin position="20"/>
        <end position="760"/>
    </location>
</feature>
<dbReference type="InterPro" id="IPR011009">
    <property type="entry name" value="Kinase-like_dom_sf"/>
</dbReference>
<comment type="subcellular location">
    <subcellularLocation>
        <location evidence="3">Cell membrane</location>
        <topology evidence="3">Single-pass type I membrane protein</topology>
    </subcellularLocation>
    <subcellularLocation>
        <location evidence="2">Endoplasmic reticulum</location>
    </subcellularLocation>
    <subcellularLocation>
        <location evidence="1">Endosome</location>
    </subcellularLocation>
</comment>
<evidence type="ECO:0000256" key="13">
    <source>
        <dbReference type="ARBA" id="ARBA00022824"/>
    </source>
</evidence>
<keyword evidence="22" id="KW-0393">Immunoglobulin domain</keyword>
<evidence type="ECO:0000256" key="11">
    <source>
        <dbReference type="ARBA" id="ARBA00022753"/>
    </source>
</evidence>
<keyword evidence="14 24" id="KW-0067">ATP-binding</keyword>
<dbReference type="InterPro" id="IPR013783">
    <property type="entry name" value="Ig-like_fold"/>
</dbReference>
<dbReference type="SMART" id="SM00408">
    <property type="entry name" value="IGc2"/>
    <property type="match status" value="3"/>
</dbReference>
<dbReference type="PANTHER" id="PTHR24416">
    <property type="entry name" value="TYROSINE-PROTEIN KINASE RECEPTOR"/>
    <property type="match status" value="1"/>
</dbReference>
<evidence type="ECO:0000259" key="28">
    <source>
        <dbReference type="PROSITE" id="PS50835"/>
    </source>
</evidence>
<feature type="domain" description="Protein kinase" evidence="27">
    <location>
        <begin position="467"/>
        <end position="714"/>
    </location>
</feature>
<keyword evidence="15" id="KW-0832">Ubl conjugation</keyword>
<dbReference type="Gene3D" id="1.10.510.10">
    <property type="entry name" value="Transferase(Phosphotransferase) domain 1"/>
    <property type="match status" value="1"/>
</dbReference>
<dbReference type="CDD" id="cd05857">
    <property type="entry name" value="IgI_2_FGFR"/>
    <property type="match status" value="1"/>
</dbReference>
<dbReference type="InterPro" id="IPR001245">
    <property type="entry name" value="Ser-Thr/Tyr_kinase_cat_dom"/>
</dbReference>
<keyword evidence="19" id="KW-1015">Disulfide bond</keyword>
<dbReference type="SUPFAM" id="SSF56112">
    <property type="entry name" value="Protein kinase-like (PK-like)"/>
    <property type="match status" value="1"/>
</dbReference>
<dbReference type="Gene3D" id="3.30.200.20">
    <property type="entry name" value="Phosphorylase Kinase, domain 1"/>
    <property type="match status" value="1"/>
</dbReference>
<keyword evidence="11" id="KW-0967">Endosome</keyword>
<evidence type="ECO:0000256" key="3">
    <source>
        <dbReference type="ARBA" id="ARBA00004251"/>
    </source>
</evidence>
<dbReference type="PROSITE" id="PS50011">
    <property type="entry name" value="PROTEIN_KINASE_DOM"/>
    <property type="match status" value="1"/>
</dbReference>
<dbReference type="InterPro" id="IPR016248">
    <property type="entry name" value="FGF_rcpt_fam"/>
</dbReference>
<evidence type="ECO:0000256" key="14">
    <source>
        <dbReference type="ARBA" id="ARBA00022840"/>
    </source>
</evidence>
<evidence type="ECO:0000256" key="5">
    <source>
        <dbReference type="ARBA" id="ARBA00022553"/>
    </source>
</evidence>
<keyword evidence="4" id="KW-1003">Cell membrane</keyword>
<keyword evidence="8 26" id="KW-0732">Signal</keyword>
<dbReference type="Pfam" id="PF07679">
    <property type="entry name" value="I-set"/>
    <property type="match status" value="1"/>
</dbReference>
<keyword evidence="7" id="KW-0812">Transmembrane</keyword>
<evidence type="ECO:0000256" key="1">
    <source>
        <dbReference type="ARBA" id="ARBA00004177"/>
    </source>
</evidence>
<evidence type="ECO:0000256" key="19">
    <source>
        <dbReference type="ARBA" id="ARBA00023157"/>
    </source>
</evidence>
<dbReference type="InterPro" id="IPR050122">
    <property type="entry name" value="RTK"/>
</dbReference>
<evidence type="ECO:0000313" key="29">
    <source>
        <dbReference type="Ensembl" id="ENSFCTP00005041279.1"/>
    </source>
</evidence>
<dbReference type="EC" id="2.7.10.1" evidence="24"/>
<organism evidence="29 30">
    <name type="scientific">Felis catus</name>
    <name type="common">Cat</name>
    <name type="synonym">Felis silvestris catus</name>
    <dbReference type="NCBI Taxonomy" id="9685"/>
    <lineage>
        <taxon>Eukaryota</taxon>
        <taxon>Metazoa</taxon>
        <taxon>Chordata</taxon>
        <taxon>Craniata</taxon>
        <taxon>Vertebrata</taxon>
        <taxon>Euteleostomi</taxon>
        <taxon>Mammalia</taxon>
        <taxon>Eutheria</taxon>
        <taxon>Laurasiatheria</taxon>
        <taxon>Carnivora</taxon>
        <taxon>Feliformia</taxon>
        <taxon>Felidae</taxon>
        <taxon>Felinae</taxon>
        <taxon>Felis</taxon>
    </lineage>
</organism>
<feature type="domain" description="Ig-like" evidence="28">
    <location>
        <begin position="249"/>
        <end position="349"/>
    </location>
</feature>